<evidence type="ECO:0000313" key="2">
    <source>
        <dbReference type="EMBL" id="KAF5374824.1"/>
    </source>
</evidence>
<feature type="region of interest" description="Disordered" evidence="1">
    <location>
        <begin position="647"/>
        <end position="690"/>
    </location>
</feature>
<comment type="caution">
    <text evidence="2">The sequence shown here is derived from an EMBL/GenBank/DDBJ whole genome shotgun (WGS) entry which is preliminary data.</text>
</comment>
<accession>A0A8H5H0Y8</accession>
<feature type="compositionally biased region" description="Polar residues" evidence="1">
    <location>
        <begin position="203"/>
        <end position="223"/>
    </location>
</feature>
<evidence type="ECO:0000256" key="1">
    <source>
        <dbReference type="SAM" id="MobiDB-lite"/>
    </source>
</evidence>
<name>A0A8H5H0Y8_9AGAR</name>
<feature type="compositionally biased region" description="Acidic residues" evidence="1">
    <location>
        <begin position="149"/>
        <end position="158"/>
    </location>
</feature>
<evidence type="ECO:0000313" key="3">
    <source>
        <dbReference type="Proteomes" id="UP000559256"/>
    </source>
</evidence>
<keyword evidence="3" id="KW-1185">Reference proteome</keyword>
<dbReference type="Proteomes" id="UP000559256">
    <property type="component" value="Unassembled WGS sequence"/>
</dbReference>
<gene>
    <name evidence="2" type="ORF">D9758_000407</name>
</gene>
<feature type="compositionally biased region" description="Basic and acidic residues" evidence="1">
    <location>
        <begin position="10"/>
        <end position="33"/>
    </location>
</feature>
<feature type="region of interest" description="Disordered" evidence="1">
    <location>
        <begin position="468"/>
        <end position="514"/>
    </location>
</feature>
<feature type="compositionally biased region" description="Pro residues" evidence="1">
    <location>
        <begin position="583"/>
        <end position="593"/>
    </location>
</feature>
<feature type="compositionally biased region" description="Polar residues" evidence="1">
    <location>
        <begin position="477"/>
        <end position="488"/>
    </location>
</feature>
<feature type="compositionally biased region" description="Polar residues" evidence="1">
    <location>
        <begin position="647"/>
        <end position="664"/>
    </location>
</feature>
<feature type="region of interest" description="Disordered" evidence="1">
    <location>
        <begin position="385"/>
        <end position="406"/>
    </location>
</feature>
<feature type="region of interest" description="Disordered" evidence="1">
    <location>
        <begin position="1"/>
        <end position="111"/>
    </location>
</feature>
<feature type="compositionally biased region" description="Low complexity" evidence="1">
    <location>
        <begin position="224"/>
        <end position="241"/>
    </location>
</feature>
<protein>
    <submittedName>
        <fullName evidence="2">Uncharacterized protein</fullName>
    </submittedName>
</protein>
<proteinExistence type="predicted"/>
<feature type="compositionally biased region" description="Polar residues" evidence="1">
    <location>
        <begin position="159"/>
        <end position="171"/>
    </location>
</feature>
<feature type="region of interest" description="Disordered" evidence="1">
    <location>
        <begin position="143"/>
        <end position="266"/>
    </location>
</feature>
<organism evidence="2 3">
    <name type="scientific">Tetrapyrgos nigripes</name>
    <dbReference type="NCBI Taxonomy" id="182062"/>
    <lineage>
        <taxon>Eukaryota</taxon>
        <taxon>Fungi</taxon>
        <taxon>Dikarya</taxon>
        <taxon>Basidiomycota</taxon>
        <taxon>Agaricomycotina</taxon>
        <taxon>Agaricomycetes</taxon>
        <taxon>Agaricomycetidae</taxon>
        <taxon>Agaricales</taxon>
        <taxon>Marasmiineae</taxon>
        <taxon>Marasmiaceae</taxon>
        <taxon>Tetrapyrgos</taxon>
    </lineage>
</organism>
<feature type="compositionally biased region" description="Pro residues" evidence="1">
    <location>
        <begin position="254"/>
        <end position="263"/>
    </location>
</feature>
<dbReference type="AlphaFoldDB" id="A0A8H5H0Y8"/>
<reference evidence="2 3" key="1">
    <citation type="journal article" date="2020" name="ISME J.">
        <title>Uncovering the hidden diversity of litter-decomposition mechanisms in mushroom-forming fungi.</title>
        <authorList>
            <person name="Floudas D."/>
            <person name="Bentzer J."/>
            <person name="Ahren D."/>
            <person name="Johansson T."/>
            <person name="Persson P."/>
            <person name="Tunlid A."/>
        </authorList>
    </citation>
    <scope>NUCLEOTIDE SEQUENCE [LARGE SCALE GENOMIC DNA]</scope>
    <source>
        <strain evidence="2 3">CBS 291.85</strain>
    </source>
</reference>
<dbReference type="EMBL" id="JAACJM010000001">
    <property type="protein sequence ID" value="KAF5374824.1"/>
    <property type="molecule type" value="Genomic_DNA"/>
</dbReference>
<dbReference type="OrthoDB" id="2565072at2759"/>
<feature type="region of interest" description="Disordered" evidence="1">
    <location>
        <begin position="576"/>
        <end position="596"/>
    </location>
</feature>
<sequence>MLRSPGSPVDDSHISRLLDQRATRADLHSRVSDDYPDTPSLYSHAFSPRSHVRADLDDVSSFHGSPPSFHGSSYSRPGDPLNDLAVSMLDMDEDPRASYASTSYDEDDDRNTIETIQEGVESTTSRISYLGPKMRFHSKAPWELQDSPFPEEEEDWESSADQRSVMTSALQSIGIKPRRLVFGSSKPGNEGRRSGESSRSGGTEKTSFDSVSQPPYPQTSFYDSAQRSLSSVSLNSQSGSRKPFTHVHSHYQPPSSPVPPPNPHYATFEYPDNVYSLRQGSSVDDSGSRPLFGFSVEETHHPYANPGHARLSMHDMDHSGFLRSSESSATVTGSQKNISLPLAQSPSRQISVDTSMISSPQSPRLPVHAKEISSPISIRNVALRSHEMSESSGDISSAPPPQLTSISGWTERAASPAFNLISLEEARAQRARAATMCPTPTAAVSTLPFPEGPGAGHVTAPRIRSRSISAGAKAKQALSSIVSGNTPSKPDRRESESSPGPGLANSPAAGKSLRHKKSGFMRLFNGRDEPPPVPSLSEGYTAFNAQQSVSRNPISSHRIPVPQISPSLVEEKQFGEPISAKPVPSPKRTPPPLQLTASAYTPGSLRPQAPDVLIQSAPANVTEFPALKLRPISTMFSTHFSDHILSSPPTSSADDLETPSSLAASTPPVTPATFLKPENNDSKTSTDDLTVDSTADSATIIKSLKEQIVNSRRAWHQQVWELEGQIRDLKVEVRELRSSSTKDGLLCEHCGMHSGRTFSMEQKPISVVNRPRARTGTGVNRFGSKV</sequence>